<feature type="transmembrane region" description="Helical" evidence="1">
    <location>
        <begin position="57"/>
        <end position="82"/>
    </location>
</feature>
<keyword evidence="1" id="KW-1133">Transmembrane helix</keyword>
<feature type="non-terminal residue" evidence="2">
    <location>
        <position position="1"/>
    </location>
</feature>
<keyword evidence="1" id="KW-0812">Transmembrane</keyword>
<protein>
    <submittedName>
        <fullName evidence="2">NADH dehydrogenase FAD-containing subunit</fullName>
    </submittedName>
</protein>
<evidence type="ECO:0000313" key="2">
    <source>
        <dbReference type="EMBL" id="TNY48632.1"/>
    </source>
</evidence>
<proteinExistence type="predicted"/>
<dbReference type="EMBL" id="VCID01000114">
    <property type="protein sequence ID" value="TNY48632.1"/>
    <property type="molecule type" value="Genomic_DNA"/>
</dbReference>
<name>A0A660A8K7_STRPY</name>
<keyword evidence="1" id="KW-0472">Membrane</keyword>
<organism evidence="2 3">
    <name type="scientific">Streptococcus pyogenes</name>
    <dbReference type="NCBI Taxonomy" id="1314"/>
    <lineage>
        <taxon>Bacteria</taxon>
        <taxon>Bacillati</taxon>
        <taxon>Bacillota</taxon>
        <taxon>Bacilli</taxon>
        <taxon>Lactobacillales</taxon>
        <taxon>Streptococcaceae</taxon>
        <taxon>Streptococcus</taxon>
    </lineage>
</organism>
<evidence type="ECO:0000256" key="1">
    <source>
        <dbReference type="SAM" id="Phobius"/>
    </source>
</evidence>
<evidence type="ECO:0000313" key="3">
    <source>
        <dbReference type="Proteomes" id="UP000316580"/>
    </source>
</evidence>
<comment type="caution">
    <text evidence="2">The sequence shown here is derived from an EMBL/GenBank/DDBJ whole genome shotgun (WGS) entry which is preliminary data.</text>
</comment>
<dbReference type="Proteomes" id="UP000316580">
    <property type="component" value="Unassembled WGS sequence"/>
</dbReference>
<gene>
    <name evidence="2" type="ORF">FGO82_00490</name>
</gene>
<dbReference type="AlphaFoldDB" id="A0A660A8K7"/>
<reference evidence="2 3" key="1">
    <citation type="submission" date="2019-05" db="EMBL/GenBank/DDBJ databases">
        <title>Novel genomic isolates of S.pyogenes and S.dysgalactiae subsp. equisimilis associated to necrotising fasciitis (NSTI).</title>
        <authorList>
            <person name="Barrantes I."/>
        </authorList>
    </citation>
    <scope>NUCLEOTIDE SEQUENCE [LARGE SCALE GENOMIC DNA]</scope>
    <source>
        <strain evidence="2 3">SPY6028</strain>
    </source>
</reference>
<sequence>GAGEMAKQIFGLSYTYGEEPMQVLKSMPHWFESLMKIMMPNQEVALFMQKMMTCLEIAIGLALIVGAFVWLVSAATAALVVMFSLSGMFYWVNIWFIPVAIALMAGAGRSFGLDYWIMPWLGNRLDRWIYGKPKHLYLRKNH</sequence>
<feature type="transmembrane region" description="Helical" evidence="1">
    <location>
        <begin position="88"/>
        <end position="108"/>
    </location>
</feature>
<accession>A0A660A8K7</accession>